<keyword evidence="2" id="KW-0732">Signal</keyword>
<proteinExistence type="inferred from homology"/>
<dbReference type="PROSITE" id="PS51257">
    <property type="entry name" value="PROKAR_LIPOPROTEIN"/>
    <property type="match status" value="1"/>
</dbReference>
<dbReference type="RefSeq" id="WP_236695963.1">
    <property type="nucleotide sequence ID" value="NZ_LECT01000006.1"/>
</dbReference>
<feature type="signal peptide" evidence="2">
    <location>
        <begin position="1"/>
        <end position="22"/>
    </location>
</feature>
<dbReference type="InterPro" id="IPR010131">
    <property type="entry name" value="MdtP/NodT-like"/>
</dbReference>
<dbReference type="EMBL" id="LECT01000006">
    <property type="protein sequence ID" value="KLU07517.1"/>
    <property type="molecule type" value="Genomic_DNA"/>
</dbReference>
<dbReference type="PANTHER" id="PTHR30203:SF24">
    <property type="entry name" value="BLR4935 PROTEIN"/>
    <property type="match status" value="1"/>
</dbReference>
<accession>A0A0J1BM13</accession>
<dbReference type="GO" id="GO:0015562">
    <property type="term" value="F:efflux transmembrane transporter activity"/>
    <property type="evidence" value="ECO:0007669"/>
    <property type="project" value="InterPro"/>
</dbReference>
<feature type="chain" id="PRO_5005248342" evidence="2">
    <location>
        <begin position="23"/>
        <end position="511"/>
    </location>
</feature>
<keyword evidence="4" id="KW-1185">Reference proteome</keyword>
<comment type="similarity">
    <text evidence="1">Belongs to the outer membrane factor (OMF) (TC 1.B.17) family.</text>
</comment>
<evidence type="ECO:0000313" key="4">
    <source>
        <dbReference type="Proteomes" id="UP000036367"/>
    </source>
</evidence>
<dbReference type="Pfam" id="PF02321">
    <property type="entry name" value="OEP"/>
    <property type="match status" value="2"/>
</dbReference>
<sequence length="511" mass="55283">MTKLTFPITLSCLLAISGCAGVNVPSKHVVRQANIEPLPSQVVSVDDAAPPSVETVAYFDDEQVDVSGEGDADSHTGDPPSFPTFVIERAEPWEAEGMSNEGEVSDAAVYTLADIEAMALGNNPAIQSAHATTSKAAGLRSQVGTRPNPTLGYFGQQIADRGTDQHGIYVEQEFVRGNKLGLNREVLGHTQRAQAAEGETQRYRVLTDVRVRFFEAIAAQQQVDATRQFAGVALRGVQVAEDRQNAEEGTLIETLQARTLLSEVTLAAEQAEVAYQGAWKDLAAIAGLQVSTPARLVAELDTPLTTPDWETTYQEILAQSPELTAAQAIVCEKQALVRRQKAQPISNVTAQLGAGYDEATEHGMLNLQLSAPIPVWNKNSGNISAAYADYVRATQEVQRIEQSIRSRLARAAQEFDSAMKSVRKYEDEIIPQAKKSLELSEEAYRAGELEFLQVLIVRRSYYESSIRLIQARGNLAQAASKMDGLLLTGGLDSPTDYTDGDGIRGASFGGQ</sequence>
<dbReference type="Proteomes" id="UP000036367">
    <property type="component" value="Unassembled WGS sequence"/>
</dbReference>
<evidence type="ECO:0000256" key="2">
    <source>
        <dbReference type="SAM" id="SignalP"/>
    </source>
</evidence>
<evidence type="ECO:0000256" key="1">
    <source>
        <dbReference type="ARBA" id="ARBA00007613"/>
    </source>
</evidence>
<dbReference type="PANTHER" id="PTHR30203">
    <property type="entry name" value="OUTER MEMBRANE CATION EFFLUX PROTEIN"/>
    <property type="match status" value="1"/>
</dbReference>
<name>A0A0J1BM13_RHOIS</name>
<comment type="caution">
    <text evidence="3">The sequence shown here is derived from an EMBL/GenBank/DDBJ whole genome shotgun (WGS) entry which is preliminary data.</text>
</comment>
<evidence type="ECO:0000313" key="3">
    <source>
        <dbReference type="EMBL" id="KLU07517.1"/>
    </source>
</evidence>
<dbReference type="STRING" id="595434.RISK_000595"/>
<gene>
    <name evidence="3" type="ORF">RISK_000595</name>
</gene>
<dbReference type="PATRIC" id="fig|595434.4.peg.576"/>
<dbReference type="InterPro" id="IPR003423">
    <property type="entry name" value="OMP_efflux"/>
</dbReference>
<organism evidence="3 4">
    <name type="scientific">Rhodopirellula islandica</name>
    <dbReference type="NCBI Taxonomy" id="595434"/>
    <lineage>
        <taxon>Bacteria</taxon>
        <taxon>Pseudomonadati</taxon>
        <taxon>Planctomycetota</taxon>
        <taxon>Planctomycetia</taxon>
        <taxon>Pirellulales</taxon>
        <taxon>Pirellulaceae</taxon>
        <taxon>Rhodopirellula</taxon>
    </lineage>
</organism>
<dbReference type="SUPFAM" id="SSF56954">
    <property type="entry name" value="Outer membrane efflux proteins (OEP)"/>
    <property type="match status" value="1"/>
</dbReference>
<dbReference type="AlphaFoldDB" id="A0A0J1BM13"/>
<reference evidence="3" key="1">
    <citation type="submission" date="2015-05" db="EMBL/GenBank/DDBJ databases">
        <title>Permanent draft genome of Rhodopirellula islandicus K833.</title>
        <authorList>
            <person name="Kizina J."/>
            <person name="Richter M."/>
            <person name="Glockner F.O."/>
            <person name="Harder J."/>
        </authorList>
    </citation>
    <scope>NUCLEOTIDE SEQUENCE [LARGE SCALE GENOMIC DNA]</scope>
    <source>
        <strain evidence="3">K833</strain>
    </source>
</reference>
<protein>
    <submittedName>
        <fullName evidence="3">Heavy metal RND efflux outer membrane protein, CzcC family</fullName>
    </submittedName>
</protein>
<dbReference type="Gene3D" id="1.20.1600.10">
    <property type="entry name" value="Outer membrane efflux proteins (OEP)"/>
    <property type="match status" value="1"/>
</dbReference>